<dbReference type="InterPro" id="IPR043427">
    <property type="entry name" value="YscJ/FliF"/>
</dbReference>
<keyword evidence="4" id="KW-1003">Cell membrane</keyword>
<feature type="domain" description="Flagellar M-ring C-terminal" evidence="11">
    <location>
        <begin position="260"/>
        <end position="450"/>
    </location>
</feature>
<accession>A0AAP9CGA0</accession>
<dbReference type="GO" id="GO:0009431">
    <property type="term" value="C:bacterial-type flagellum basal body, MS ring"/>
    <property type="evidence" value="ECO:0007669"/>
    <property type="project" value="InterPro"/>
</dbReference>
<dbReference type="PANTHER" id="PTHR30046">
    <property type="entry name" value="FLAGELLAR M-RING PROTEIN"/>
    <property type="match status" value="1"/>
</dbReference>
<dbReference type="Proteomes" id="UP000291995">
    <property type="component" value="Chromosome"/>
</dbReference>
<comment type="subcellular location">
    <subcellularLocation>
        <location evidence="1">Bacterial flagellum basal body</location>
    </subcellularLocation>
    <subcellularLocation>
        <location evidence="2">Cell membrane</location>
        <topology evidence="2">Multi-pass membrane protein</topology>
    </subcellularLocation>
</comment>
<dbReference type="GO" id="GO:0003774">
    <property type="term" value="F:cytoskeletal motor activity"/>
    <property type="evidence" value="ECO:0007669"/>
    <property type="project" value="InterPro"/>
</dbReference>
<comment type="similarity">
    <text evidence="3">Belongs to the FliF family.</text>
</comment>
<feature type="domain" description="Flagellar M-ring N-terminal" evidence="10">
    <location>
        <begin position="65"/>
        <end position="224"/>
    </location>
</feature>
<dbReference type="GeneID" id="75118002"/>
<dbReference type="InterPro" id="IPR006182">
    <property type="entry name" value="FliF_N_dom"/>
</dbReference>
<evidence type="ECO:0000256" key="9">
    <source>
        <dbReference type="SAM" id="Phobius"/>
    </source>
</evidence>
<evidence type="ECO:0000256" key="8">
    <source>
        <dbReference type="ARBA" id="ARBA00023143"/>
    </source>
</evidence>
<evidence type="ECO:0000313" key="13">
    <source>
        <dbReference type="EMBL" id="QBK62085.1"/>
    </source>
</evidence>
<evidence type="ECO:0000313" key="15">
    <source>
        <dbReference type="Proteomes" id="UP000291995"/>
    </source>
</evidence>
<dbReference type="InterPro" id="IPR000067">
    <property type="entry name" value="FlgMring_FliF"/>
</dbReference>
<evidence type="ECO:0000256" key="3">
    <source>
        <dbReference type="ARBA" id="ARBA00007971"/>
    </source>
</evidence>
<evidence type="ECO:0000256" key="2">
    <source>
        <dbReference type="ARBA" id="ARBA00004651"/>
    </source>
</evidence>
<keyword evidence="7 9" id="KW-0472">Membrane</keyword>
<keyword evidence="14" id="KW-1185">Reference proteome</keyword>
<protein>
    <submittedName>
        <fullName evidence="13">Flagellar basal-body MS-ring/collar protein FliF</fullName>
    </submittedName>
</protein>
<proteinExistence type="inferred from homology"/>
<feature type="transmembrane region" description="Helical" evidence="9">
    <location>
        <begin position="25"/>
        <end position="44"/>
    </location>
</feature>
<name>A0AAP9CGA0_9SPIR</name>
<reference evidence="13" key="2">
    <citation type="submission" date="2022-12" db="EMBL/GenBank/DDBJ databases">
        <title>Whole genome sequencing of Borrelia miyamotoi strains isolated at the Russian territory.</title>
        <authorList>
            <person name="Kuleshov K.V."/>
            <person name="Platonov A.E."/>
            <person name="Goptar I.A."/>
            <person name="Shipulin G.A."/>
            <person name="Markelov M.L."/>
            <person name="Koetsveld J."/>
            <person name="Kolyasnikova N.M."/>
            <person name="Sarksyan D.S."/>
            <person name="Toporkova M.G."/>
            <person name="Hovius J.W."/>
        </authorList>
    </citation>
    <scope>NUCLEOTIDE SEQUENCE</scope>
    <source>
        <strain evidence="13">Yekat-76</strain>
    </source>
</reference>
<keyword evidence="6 9" id="KW-1133">Transmembrane helix</keyword>
<dbReference type="InterPro" id="IPR013556">
    <property type="entry name" value="Flag_M-ring_C"/>
</dbReference>
<dbReference type="PANTHER" id="PTHR30046:SF0">
    <property type="entry name" value="FLAGELLAR M-RING PROTEIN"/>
    <property type="match status" value="1"/>
</dbReference>
<dbReference type="Pfam" id="PF08345">
    <property type="entry name" value="YscJ_FliF_C"/>
    <property type="match status" value="1"/>
</dbReference>
<evidence type="ECO:0000259" key="11">
    <source>
        <dbReference type="Pfam" id="PF08345"/>
    </source>
</evidence>
<reference evidence="15" key="1">
    <citation type="submission" date="2019-03" db="EMBL/GenBank/DDBJ databases">
        <title>Whole genome sequencing of Borrelia miyamotoi strains isolated at the Russian territory.</title>
        <authorList>
            <person name="Kuleshov K.V."/>
            <person name="Platonov A.E."/>
            <person name="Goptar I.A."/>
            <person name="Shipulin G.A."/>
            <person name="Markelov M.L."/>
            <person name="Koetsveld J."/>
            <person name="Kolyasnikova N.M."/>
            <person name="Sarksyan D.S."/>
            <person name="Toporkova M.G."/>
            <person name="Hovius J.W."/>
        </authorList>
    </citation>
    <scope>NUCLEOTIDE SEQUENCE [LARGE SCALE GENOMIC DNA]</scope>
    <source>
        <strain evidence="12 14">Yekat-1</strain>
        <strain evidence="15">Yekat-76</strain>
    </source>
</reference>
<evidence type="ECO:0000256" key="6">
    <source>
        <dbReference type="ARBA" id="ARBA00022989"/>
    </source>
</evidence>
<keyword evidence="13" id="KW-0969">Cilium</keyword>
<dbReference type="RefSeq" id="WP_025443846.1">
    <property type="nucleotide sequence ID" value="NZ_AP024371.1"/>
</dbReference>
<evidence type="ECO:0000256" key="7">
    <source>
        <dbReference type="ARBA" id="ARBA00023136"/>
    </source>
</evidence>
<dbReference type="GO" id="GO:0071973">
    <property type="term" value="P:bacterial-type flagellum-dependent cell motility"/>
    <property type="evidence" value="ECO:0007669"/>
    <property type="project" value="InterPro"/>
</dbReference>
<organism evidence="13 15">
    <name type="scientific">Borrelia miyamotoi</name>
    <dbReference type="NCBI Taxonomy" id="47466"/>
    <lineage>
        <taxon>Bacteria</taxon>
        <taxon>Pseudomonadati</taxon>
        <taxon>Spirochaetota</taxon>
        <taxon>Spirochaetia</taxon>
        <taxon>Spirochaetales</taxon>
        <taxon>Borreliaceae</taxon>
        <taxon>Borrelia</taxon>
    </lineage>
</organism>
<keyword evidence="8" id="KW-0975">Bacterial flagellum</keyword>
<sequence>MNNFITKFFASVGKGFKKASMVQKMAFGLIVLFVILALIFLVGFSTKKQGIALFGVGIKDQYLLDRIVQRLDKENVEYTVTADGKIYLSNGNMSKRMRAILVREELVPVHMDPWYLFDIDRWTITDFERNINLRRSITRAVEQHIVALDDVDAVSINLVMPEKTLFKESQEAVKASVRITPKPGSDIVTNRKKVEGLVKLIQYAIEGLESDNIAIVDNKGTILNDFSNLGGIDRIDLAEKERKLKLKYESMLRDEIDSALSKVLSGDRFMIARVNVTLDTSRQTTESKEYAPIEIEPQDPRVSYNTRKVSDSTLISSQVHKREYEGQGFSPWGPPGQEGNTPPEYRDLSDIIGKSNELQETKNVALNEKKSLNEKEPARIAGISLGIFIDGVWSFVYDEFGNFVIENGMRKREYKPISDEALKNITDVLQSSFEYKPERGDAITVRNVAFDRANEFRKIDEDYFASEKFKFLIFIVSIIFALLILIFTVFFIVSRELERRRRLREEDFARQAHLRRQQSLMDDSDDIGVDDVVSGLKEEDELQSNVEILAREKPEDVAKLIRTWIVMYKG</sequence>
<dbReference type="Gene3D" id="3.30.300.30">
    <property type="match status" value="1"/>
</dbReference>
<dbReference type="Pfam" id="PF01514">
    <property type="entry name" value="YscJ_FliF"/>
    <property type="match status" value="1"/>
</dbReference>
<evidence type="ECO:0000256" key="1">
    <source>
        <dbReference type="ARBA" id="ARBA00004117"/>
    </source>
</evidence>
<dbReference type="Proteomes" id="UP000230633">
    <property type="component" value="Chromosome"/>
</dbReference>
<evidence type="ECO:0000256" key="5">
    <source>
        <dbReference type="ARBA" id="ARBA00022692"/>
    </source>
</evidence>
<dbReference type="NCBIfam" id="TIGR00206">
    <property type="entry name" value="fliF"/>
    <property type="match status" value="1"/>
</dbReference>
<keyword evidence="5 9" id="KW-0812">Transmembrane</keyword>
<evidence type="ECO:0000259" key="10">
    <source>
        <dbReference type="Pfam" id="PF01514"/>
    </source>
</evidence>
<keyword evidence="13" id="KW-0966">Cell projection</keyword>
<dbReference type="GO" id="GO:0005886">
    <property type="term" value="C:plasma membrane"/>
    <property type="evidence" value="ECO:0007669"/>
    <property type="project" value="UniProtKB-SubCell"/>
</dbReference>
<dbReference type="InterPro" id="IPR045851">
    <property type="entry name" value="AMP-bd_C_sf"/>
</dbReference>
<gene>
    <name evidence="13" type="primary">fliF</name>
    <name evidence="12" type="ORF">CNO13_02805</name>
    <name evidence="13" type="ORF">EZU67_02805</name>
</gene>
<keyword evidence="13" id="KW-0282">Flagellum</keyword>
<dbReference type="PRINTS" id="PR01009">
    <property type="entry name" value="FLGMRINGFLIF"/>
</dbReference>
<feature type="transmembrane region" description="Helical" evidence="9">
    <location>
        <begin position="471"/>
        <end position="493"/>
    </location>
</feature>
<dbReference type="EMBL" id="CP024333">
    <property type="protein sequence ID" value="ATQ16095.1"/>
    <property type="molecule type" value="Genomic_DNA"/>
</dbReference>
<dbReference type="AlphaFoldDB" id="A0AAP9CGA0"/>
<dbReference type="EMBL" id="CP036557">
    <property type="protein sequence ID" value="QBK62085.1"/>
    <property type="molecule type" value="Genomic_DNA"/>
</dbReference>
<evidence type="ECO:0000313" key="14">
    <source>
        <dbReference type="Proteomes" id="UP000230633"/>
    </source>
</evidence>
<evidence type="ECO:0000313" key="12">
    <source>
        <dbReference type="EMBL" id="ATQ16095.1"/>
    </source>
</evidence>
<evidence type="ECO:0000256" key="4">
    <source>
        <dbReference type="ARBA" id="ARBA00022475"/>
    </source>
</evidence>